<dbReference type="GO" id="GO:0000502">
    <property type="term" value="C:proteasome complex"/>
    <property type="evidence" value="ECO:0007669"/>
    <property type="project" value="UniProtKB-KW"/>
</dbReference>
<evidence type="ECO:0000256" key="2">
    <source>
        <dbReference type="ARBA" id="ARBA00022840"/>
    </source>
</evidence>
<dbReference type="AlphaFoldDB" id="A0A3M0G684"/>
<dbReference type="Gene3D" id="1.10.8.60">
    <property type="match status" value="1"/>
</dbReference>
<gene>
    <name evidence="4 7" type="primary">arc</name>
    <name evidence="7" type="ORF">D9543_06695</name>
</gene>
<dbReference type="GO" id="GO:0019941">
    <property type="term" value="P:modification-dependent protein catabolic process"/>
    <property type="evidence" value="ECO:0007669"/>
    <property type="project" value="InterPro"/>
</dbReference>
<feature type="coiled-coil region" evidence="4">
    <location>
        <begin position="11"/>
        <end position="38"/>
    </location>
</feature>
<evidence type="ECO:0000313" key="7">
    <source>
        <dbReference type="EMBL" id="RMB60374.1"/>
    </source>
</evidence>
<dbReference type="InterPro" id="IPR022482">
    <property type="entry name" value="Proteasome_ATPase"/>
</dbReference>
<dbReference type="Gene3D" id="1.20.5.170">
    <property type="match status" value="1"/>
</dbReference>
<dbReference type="GO" id="GO:0016887">
    <property type="term" value="F:ATP hydrolysis activity"/>
    <property type="evidence" value="ECO:0007669"/>
    <property type="project" value="UniProtKB-UniRule"/>
</dbReference>
<evidence type="ECO:0000259" key="6">
    <source>
        <dbReference type="SMART" id="SM00382"/>
    </source>
</evidence>
<evidence type="ECO:0000256" key="1">
    <source>
        <dbReference type="ARBA" id="ARBA00022741"/>
    </source>
</evidence>
<dbReference type="InterPro" id="IPR003593">
    <property type="entry name" value="AAA+_ATPase"/>
</dbReference>
<reference evidence="7 8" key="1">
    <citation type="submission" date="2018-10" db="EMBL/GenBank/DDBJ databases">
        <title>Corynebacterium macginleyi genome sequencing and assembly of the type strain and two clinical samples.</title>
        <authorList>
            <person name="Bernier A.-M."/>
            <person name="Bernard K."/>
        </authorList>
    </citation>
    <scope>NUCLEOTIDE SEQUENCE [LARGE SCALE GENOMIC DNA]</scope>
    <source>
        <strain evidence="7 8">NML 120205</strain>
    </source>
</reference>
<sequence>MNEATDTKRQLSQLAARNQKLVELLQKSRAELEHLFAEVNALAEPASTYGVFLAYSPHQSGVGTTAEVYTNGRVMQLKVSPNVEPGSLQVGQQVRLGDGFVVVEGCAPTSTGELATVVERLDQRRAVVANSAGDNRVVLLAQALQESVRAGEVVLLDTKASVAVEKVDQAEVSQLSLEEVPDVRYEDIGGLDEQISQIRDSVELPFIHPELYRQYGLQPPKGVLLYGPPGCGKTLIAKAVANSLSTQMGADGCSYFLNVKGPELLNKYVGETERRIRLIFERARELAQASADRPVIIFFDEMESIFRTRGSGVSSDMETTIVPQLLTELDGVEGLSNVVIIGATNREELIDPAIMRPGRLDMKVRIHRPTKDGARDIFARHFDPSIPHVGDIDELIGDAVDELYSDRPFAQLHFSNGQRQVLHYRDFVSGAMIANILARAKKLAIKEALSRYGAKHVASAASDAEEGNGGVKGGIGKQHLRAAIAAEQEESEYMPTSTNPEEWSKIVSADHCGSRVISVELLSGRSCTWPAC</sequence>
<evidence type="ECO:0000256" key="3">
    <source>
        <dbReference type="ARBA" id="ARBA00023054"/>
    </source>
</evidence>
<comment type="subunit">
    <text evidence="4">Homohexamer. Assembles into a hexameric ring structure.</text>
</comment>
<keyword evidence="7" id="KW-0378">Hydrolase</keyword>
<dbReference type="Pfam" id="PF16450">
    <property type="entry name" value="Prot_ATP_ID_OB_C"/>
    <property type="match status" value="1"/>
</dbReference>
<feature type="binding site" evidence="4">
    <location>
        <begin position="230"/>
        <end position="235"/>
    </location>
    <ligand>
        <name>ATP</name>
        <dbReference type="ChEBI" id="CHEBI:30616"/>
    </ligand>
</feature>
<name>A0A3M0G684_9CORY</name>
<dbReference type="InterPro" id="IPR050168">
    <property type="entry name" value="AAA_ATPase_domain"/>
</dbReference>
<evidence type="ECO:0000256" key="5">
    <source>
        <dbReference type="RuleBase" id="RU003651"/>
    </source>
</evidence>
<dbReference type="RefSeq" id="WP_121927855.1">
    <property type="nucleotide sequence ID" value="NZ_JAACCH010000051.1"/>
</dbReference>
<feature type="domain" description="AAA+ ATPase" evidence="6">
    <location>
        <begin position="219"/>
        <end position="370"/>
    </location>
</feature>
<keyword evidence="3 4" id="KW-0175">Coiled coil</keyword>
<dbReference type="HAMAP" id="MF_02112">
    <property type="entry name" value="ARC_ATPase"/>
    <property type="match status" value="1"/>
</dbReference>
<dbReference type="SUPFAM" id="SSF52540">
    <property type="entry name" value="P-loop containing nucleoside triphosphate hydrolases"/>
    <property type="match status" value="1"/>
</dbReference>
<comment type="caution">
    <text evidence="7">The sequence shown here is derived from an EMBL/GenBank/DDBJ whole genome shotgun (WGS) entry which is preliminary data.</text>
</comment>
<evidence type="ECO:0000256" key="4">
    <source>
        <dbReference type="HAMAP-Rule" id="MF_02112"/>
    </source>
</evidence>
<proteinExistence type="inferred from homology"/>
<dbReference type="InterPro" id="IPR012340">
    <property type="entry name" value="NA-bd_OB-fold"/>
</dbReference>
<keyword evidence="7" id="KW-0647">Proteasome</keyword>
<dbReference type="GO" id="GO:0010498">
    <property type="term" value="P:proteasomal protein catabolic process"/>
    <property type="evidence" value="ECO:0007669"/>
    <property type="project" value="InterPro"/>
</dbReference>
<dbReference type="InterPro" id="IPR003959">
    <property type="entry name" value="ATPase_AAA_core"/>
</dbReference>
<dbReference type="Gene3D" id="3.40.50.300">
    <property type="entry name" value="P-loop containing nucleotide triphosphate hydrolases"/>
    <property type="match status" value="1"/>
</dbReference>
<dbReference type="GO" id="GO:0005524">
    <property type="term" value="F:ATP binding"/>
    <property type="evidence" value="ECO:0007669"/>
    <property type="project" value="UniProtKB-UniRule"/>
</dbReference>
<dbReference type="PROSITE" id="PS00674">
    <property type="entry name" value="AAA"/>
    <property type="match status" value="1"/>
</dbReference>
<keyword evidence="1 4" id="KW-0547">Nucleotide-binding</keyword>
<dbReference type="PANTHER" id="PTHR23077:SF144">
    <property type="entry name" value="PROTEASOME-ASSOCIATED ATPASE"/>
    <property type="match status" value="1"/>
</dbReference>
<organism evidence="7 8">
    <name type="scientific">Corynebacterium macginleyi</name>
    <dbReference type="NCBI Taxonomy" id="38290"/>
    <lineage>
        <taxon>Bacteria</taxon>
        <taxon>Bacillati</taxon>
        <taxon>Actinomycetota</taxon>
        <taxon>Actinomycetes</taxon>
        <taxon>Mycobacteriales</taxon>
        <taxon>Corynebacteriaceae</taxon>
        <taxon>Corynebacterium</taxon>
    </lineage>
</organism>
<dbReference type="InterPro" id="IPR032501">
    <property type="entry name" value="Prot_ATP_ID_OB_2nd"/>
</dbReference>
<dbReference type="InterPro" id="IPR041626">
    <property type="entry name" value="Prot_ATP_ID_OB_N"/>
</dbReference>
<dbReference type="Gene3D" id="2.40.50.140">
    <property type="entry name" value="Nucleic acid-binding proteins"/>
    <property type="match status" value="2"/>
</dbReference>
<dbReference type="PANTHER" id="PTHR23077">
    <property type="entry name" value="AAA-FAMILY ATPASE"/>
    <property type="match status" value="1"/>
</dbReference>
<dbReference type="Pfam" id="PF00004">
    <property type="entry name" value="AAA"/>
    <property type="match status" value="1"/>
</dbReference>
<accession>A0A3M0G684</accession>
<dbReference type="Pfam" id="PF17758">
    <property type="entry name" value="Prot_ATP_ID_OB_N"/>
    <property type="match status" value="1"/>
</dbReference>
<dbReference type="NCBIfam" id="TIGR03689">
    <property type="entry name" value="pup_AAA"/>
    <property type="match status" value="1"/>
</dbReference>
<comment type="similarity">
    <text evidence="4 5">Belongs to the AAA ATPase family.</text>
</comment>
<dbReference type="Proteomes" id="UP000270649">
    <property type="component" value="Unassembled WGS sequence"/>
</dbReference>
<protein>
    <recommendedName>
        <fullName evidence="4">AAA ATPase forming ring-shaped complexes</fullName>
        <shortName evidence="4">ARC</shortName>
    </recommendedName>
</protein>
<dbReference type="SMART" id="SM00382">
    <property type="entry name" value="AAA"/>
    <property type="match status" value="1"/>
</dbReference>
<dbReference type="InterPro" id="IPR003960">
    <property type="entry name" value="ATPase_AAA_CS"/>
</dbReference>
<dbReference type="EMBL" id="REGC01000007">
    <property type="protein sequence ID" value="RMB60374.1"/>
    <property type="molecule type" value="Genomic_DNA"/>
</dbReference>
<dbReference type="FunFam" id="3.40.50.300:FF:001025">
    <property type="entry name" value="ATPase family, AAA domain-containing 2B"/>
    <property type="match status" value="1"/>
</dbReference>
<keyword evidence="2 4" id="KW-0067">ATP-binding</keyword>
<dbReference type="InterPro" id="IPR027417">
    <property type="entry name" value="P-loop_NTPase"/>
</dbReference>
<evidence type="ECO:0000313" key="8">
    <source>
        <dbReference type="Proteomes" id="UP000270649"/>
    </source>
</evidence>